<sequence>MGETTRDASSSKSRALLVARSGPHFGEPQRE</sequence>
<reference evidence="2" key="1">
    <citation type="submission" date="2016-11" db="EMBL/GenBank/DDBJ databases">
        <title>The genome sequence of Colletotrichum cuscutae.</title>
        <authorList>
            <person name="Baroncelli R."/>
        </authorList>
    </citation>
    <scope>NUCLEOTIDE SEQUENCE</scope>
    <source>
        <strain evidence="2">IMI 304802</strain>
    </source>
</reference>
<keyword evidence="3" id="KW-1185">Reference proteome</keyword>
<gene>
    <name evidence="2" type="ORF">CCUS01_08672</name>
</gene>
<evidence type="ECO:0000313" key="3">
    <source>
        <dbReference type="Proteomes" id="UP001239213"/>
    </source>
</evidence>
<dbReference type="Proteomes" id="UP001239213">
    <property type="component" value="Unassembled WGS sequence"/>
</dbReference>
<evidence type="ECO:0000313" key="2">
    <source>
        <dbReference type="EMBL" id="KAK1462485.1"/>
    </source>
</evidence>
<name>A0AAI9UPW6_9PEZI</name>
<comment type="caution">
    <text evidence="2">The sequence shown here is derived from an EMBL/GenBank/DDBJ whole genome shotgun (WGS) entry which is preliminary data.</text>
</comment>
<feature type="region of interest" description="Disordered" evidence="1">
    <location>
        <begin position="1"/>
        <end position="31"/>
    </location>
</feature>
<protein>
    <submittedName>
        <fullName evidence="2">Uncharacterized protein</fullName>
    </submittedName>
</protein>
<accession>A0AAI9UPW6</accession>
<dbReference type="AlphaFoldDB" id="A0AAI9UPW6"/>
<evidence type="ECO:0000256" key="1">
    <source>
        <dbReference type="SAM" id="MobiDB-lite"/>
    </source>
</evidence>
<proteinExistence type="predicted"/>
<dbReference type="EMBL" id="MPDP01000270">
    <property type="protein sequence ID" value="KAK1462485.1"/>
    <property type="molecule type" value="Genomic_DNA"/>
</dbReference>
<organism evidence="2 3">
    <name type="scientific">Colletotrichum cuscutae</name>
    <dbReference type="NCBI Taxonomy" id="1209917"/>
    <lineage>
        <taxon>Eukaryota</taxon>
        <taxon>Fungi</taxon>
        <taxon>Dikarya</taxon>
        <taxon>Ascomycota</taxon>
        <taxon>Pezizomycotina</taxon>
        <taxon>Sordariomycetes</taxon>
        <taxon>Hypocreomycetidae</taxon>
        <taxon>Glomerellales</taxon>
        <taxon>Glomerellaceae</taxon>
        <taxon>Colletotrichum</taxon>
        <taxon>Colletotrichum acutatum species complex</taxon>
    </lineage>
</organism>